<dbReference type="Proteomes" id="UP000663828">
    <property type="component" value="Unassembled WGS sequence"/>
</dbReference>
<keyword evidence="3" id="KW-1185">Reference proteome</keyword>
<evidence type="ECO:0000313" key="2">
    <source>
        <dbReference type="EMBL" id="CAF1617006.1"/>
    </source>
</evidence>
<proteinExistence type="predicted"/>
<name>A0A816C4H9_ADIRI</name>
<feature type="region of interest" description="Disordered" evidence="1">
    <location>
        <begin position="180"/>
        <end position="203"/>
    </location>
</feature>
<reference evidence="2" key="1">
    <citation type="submission" date="2021-02" db="EMBL/GenBank/DDBJ databases">
        <authorList>
            <person name="Nowell W R."/>
        </authorList>
    </citation>
    <scope>NUCLEOTIDE SEQUENCE</scope>
</reference>
<feature type="compositionally biased region" description="Pro residues" evidence="1">
    <location>
        <begin position="189"/>
        <end position="203"/>
    </location>
</feature>
<gene>
    <name evidence="2" type="ORF">XAT740_LOCUS49696</name>
</gene>
<sequence>MSYEESSSSFYQSSSGVNGLNGISNEMFTNDFGVALNGGGAQESYSSFQSSSSSSNYGAGAGEALLNGDVANGASNGFYSSSSSSFSGVGAGSASNVNALDSGFAQQGQLATSSTSEAGFGSNNLEQRSFALTTYATDAQGLFKDPNPEIVRRPAPGGQQTYTQRVIVKFLQPPPVPTPGPLIIKEVRPPQPPPPPPLYIRQRPPPPPTLPPIVIREAPPKVPAAVGTQVITKMLPALPVPPRSVIIERLPPVPPRPRDVIVERWLPYRLTQKRQVIVQRAPPPVVQKPRNIIIYYEPPKAQVVRRFQNLGVQRANPAEYVARYGAQLEDAQTLISHARQAGVVEDISPPVNAATSFESSNFESFQSSGTGFDLNSTSLNGLSAAASAAGFDVINGNAAGAGAGGGGFASSSYESSSTFSTSGGAAGANEFTGGLDTQFGSLGLADASNGIAGGGSSSYESYSSQQTFTQ</sequence>
<organism evidence="2 3">
    <name type="scientific">Adineta ricciae</name>
    <name type="common">Rotifer</name>
    <dbReference type="NCBI Taxonomy" id="249248"/>
    <lineage>
        <taxon>Eukaryota</taxon>
        <taxon>Metazoa</taxon>
        <taxon>Spiralia</taxon>
        <taxon>Gnathifera</taxon>
        <taxon>Rotifera</taxon>
        <taxon>Eurotatoria</taxon>
        <taxon>Bdelloidea</taxon>
        <taxon>Adinetida</taxon>
        <taxon>Adinetidae</taxon>
        <taxon>Adineta</taxon>
    </lineage>
</organism>
<comment type="caution">
    <text evidence="2">The sequence shown here is derived from an EMBL/GenBank/DDBJ whole genome shotgun (WGS) entry which is preliminary data.</text>
</comment>
<evidence type="ECO:0000313" key="3">
    <source>
        <dbReference type="Proteomes" id="UP000663828"/>
    </source>
</evidence>
<accession>A0A816C4H9</accession>
<evidence type="ECO:0000256" key="1">
    <source>
        <dbReference type="SAM" id="MobiDB-lite"/>
    </source>
</evidence>
<dbReference type="EMBL" id="CAJNOR010007423">
    <property type="protein sequence ID" value="CAF1617006.1"/>
    <property type="molecule type" value="Genomic_DNA"/>
</dbReference>
<protein>
    <submittedName>
        <fullName evidence="2">Uncharacterized protein</fullName>
    </submittedName>
</protein>
<dbReference type="AlphaFoldDB" id="A0A816C4H9"/>